<dbReference type="Pfam" id="PF15963">
    <property type="entry name" value="Myb_DNA-bind_7"/>
    <property type="match status" value="1"/>
</dbReference>
<feature type="domain" description="Transcription factor TFIIIB component B'' Myb" evidence="2">
    <location>
        <begin position="676"/>
        <end position="754"/>
    </location>
</feature>
<feature type="region of interest" description="Disordered" evidence="1">
    <location>
        <begin position="450"/>
        <end position="667"/>
    </location>
</feature>
<keyword evidence="4" id="KW-1185">Reference proteome</keyword>
<evidence type="ECO:0000256" key="1">
    <source>
        <dbReference type="SAM" id="MobiDB-lite"/>
    </source>
</evidence>
<feature type="compositionally biased region" description="Acidic residues" evidence="1">
    <location>
        <begin position="526"/>
        <end position="574"/>
    </location>
</feature>
<feature type="compositionally biased region" description="Polar residues" evidence="1">
    <location>
        <begin position="104"/>
        <end position="113"/>
    </location>
</feature>
<gene>
    <name evidence="3" type="ORF">M231_05823</name>
</gene>
<feature type="compositionally biased region" description="Basic residues" evidence="1">
    <location>
        <begin position="315"/>
        <end position="332"/>
    </location>
</feature>
<feature type="compositionally biased region" description="Acidic residues" evidence="1">
    <location>
        <begin position="623"/>
        <end position="635"/>
    </location>
</feature>
<reference evidence="3 4" key="1">
    <citation type="submission" date="2016-06" db="EMBL/GenBank/DDBJ databases">
        <title>Evolution of pathogenesis and genome organization in the Tremellales.</title>
        <authorList>
            <person name="Cuomo C."/>
            <person name="Litvintseva A."/>
            <person name="Heitman J."/>
            <person name="Chen Y."/>
            <person name="Sun S."/>
            <person name="Springer D."/>
            <person name="Dromer F."/>
            <person name="Young S."/>
            <person name="Zeng Q."/>
            <person name="Chapman S."/>
            <person name="Gujja S."/>
            <person name="Saif S."/>
            <person name="Birren B."/>
        </authorList>
    </citation>
    <scope>NUCLEOTIDE SEQUENCE [LARGE SCALE GENOMIC DNA]</scope>
    <source>
        <strain evidence="3 4">ATCC 28783</strain>
    </source>
</reference>
<dbReference type="VEuPathDB" id="FungiDB:TREMEDRAFT_73439"/>
<feature type="compositionally biased region" description="Basic residues" evidence="1">
    <location>
        <begin position="377"/>
        <end position="391"/>
    </location>
</feature>
<evidence type="ECO:0000313" key="4">
    <source>
        <dbReference type="Proteomes" id="UP000289152"/>
    </source>
</evidence>
<dbReference type="InParanoid" id="A0A4Q1BH56"/>
<dbReference type="AlphaFoldDB" id="A0A4Q1BH56"/>
<feature type="compositionally biased region" description="Acidic residues" evidence="1">
    <location>
        <begin position="501"/>
        <end position="511"/>
    </location>
</feature>
<feature type="region of interest" description="Disordered" evidence="1">
    <location>
        <begin position="178"/>
        <end position="236"/>
    </location>
</feature>
<feature type="compositionally biased region" description="Polar residues" evidence="1">
    <location>
        <begin position="365"/>
        <end position="376"/>
    </location>
</feature>
<evidence type="ECO:0000259" key="2">
    <source>
        <dbReference type="Pfam" id="PF15963"/>
    </source>
</evidence>
<feature type="compositionally biased region" description="Low complexity" evidence="1">
    <location>
        <begin position="178"/>
        <end position="189"/>
    </location>
</feature>
<feature type="region of interest" description="Disordered" evidence="1">
    <location>
        <begin position="1"/>
        <end position="50"/>
    </location>
</feature>
<comment type="caution">
    <text evidence="3">The sequence shown here is derived from an EMBL/GenBank/DDBJ whole genome shotgun (WGS) entry which is preliminary data.</text>
</comment>
<organism evidence="3 4">
    <name type="scientific">Tremella mesenterica</name>
    <name type="common">Jelly fungus</name>
    <dbReference type="NCBI Taxonomy" id="5217"/>
    <lineage>
        <taxon>Eukaryota</taxon>
        <taxon>Fungi</taxon>
        <taxon>Dikarya</taxon>
        <taxon>Basidiomycota</taxon>
        <taxon>Agaricomycotina</taxon>
        <taxon>Tremellomycetes</taxon>
        <taxon>Tremellales</taxon>
        <taxon>Tremellaceae</taxon>
        <taxon>Tremella</taxon>
    </lineage>
</organism>
<feature type="compositionally biased region" description="Pro residues" evidence="1">
    <location>
        <begin position="191"/>
        <end position="203"/>
    </location>
</feature>
<feature type="compositionally biased region" description="Low complexity" evidence="1">
    <location>
        <begin position="272"/>
        <end position="281"/>
    </location>
</feature>
<name>A0A4Q1BH56_TREME</name>
<sequence>MATRLPSQRKFAPVKNKNVSRSAATPSSQAATPAPQAGPSTSLPTPILSAPLPVSSAEVAIPSVIPTEDVAPTTITEVSNQTGMTIIPSVRAEPPTLPVVAPQFPNQTASTPSRDLPSRVPNRGSTPAQGLRTYLKATPHTTPQPPSARRSVTPAPVSQYSGVPALIAAAAASPGPLSALASRSARASVTPIPPPRPPPPPSKAPSRMSMTPVPSFIPRVQATPASPASGLPPQVMAATPESEPLFFGVPPVVRTFGSEHSGVEDEDDELDPATLAAAAVASIRDIVPPPKKRTKRGTAGRGQEVDQENGESSTRVRKMPPPKRLSARRRAVPRPQTPEEGDQDNMNGSESSDEASHIDDETYGDSPQPSTASRNVQSRRSKKDPRRRKRIRREELPTSQMNVATPDEMLGEAIDPSVVTMADLAQDPKAGSGKVSQRGIRLWIHAQEEDARKKRRTAARQEDRWREKQIQRRKLRAMKNADRARRRIELGQMGFDQGDVSVDEDDSEEEYEVRPDRLTPPSTPDPDVEQAQEQADDEGENDQAQEAGEEENAAAAEGDDAEVEGEQEDDEEAVADERPVGEQDGTSQQDGEREGVIEGGEEGDEALAALARAGFNILAQEREEGDEGDEEEDEDGNHLEEWRERQEEQRRRLLEDTGREVMEEDDETRMINSASFSKKHSSNERWLQWETEFFFQVLGETGENYTVMKAYFPFRTVQQLRRKGVRENKENPEKMTQAILHRKPMDIAYLQKSAGFNPDKDWSRERALFEAARQDMLSLLQTVPEEEIEGGGDEEERE</sequence>
<dbReference type="InterPro" id="IPR039467">
    <property type="entry name" value="TFIIIB_B''_Myb"/>
</dbReference>
<feature type="compositionally biased region" description="Low complexity" evidence="1">
    <location>
        <begin position="20"/>
        <end position="42"/>
    </location>
</feature>
<feature type="compositionally biased region" description="Basic and acidic residues" evidence="1">
    <location>
        <begin position="459"/>
        <end position="470"/>
    </location>
</feature>
<dbReference type="EMBL" id="SDIL01000083">
    <property type="protein sequence ID" value="RXK36921.1"/>
    <property type="molecule type" value="Genomic_DNA"/>
</dbReference>
<proteinExistence type="predicted"/>
<feature type="region of interest" description="Disordered" evidence="1">
    <location>
        <begin position="97"/>
        <end position="157"/>
    </location>
</feature>
<dbReference type="STRING" id="5217.A0A4Q1BH56"/>
<accession>A0A4Q1BH56</accession>
<dbReference type="OrthoDB" id="272624at2759"/>
<feature type="compositionally biased region" description="Basic and acidic residues" evidence="1">
    <location>
        <begin position="479"/>
        <end position="489"/>
    </location>
</feature>
<feature type="compositionally biased region" description="Basic and acidic residues" evidence="1">
    <location>
        <begin position="636"/>
        <end position="661"/>
    </location>
</feature>
<feature type="region of interest" description="Disordered" evidence="1">
    <location>
        <begin position="256"/>
        <end position="409"/>
    </location>
</feature>
<evidence type="ECO:0000313" key="3">
    <source>
        <dbReference type="EMBL" id="RXK36921.1"/>
    </source>
</evidence>
<protein>
    <recommendedName>
        <fullName evidence="2">Transcription factor TFIIIB component B'' Myb domain-containing protein</fullName>
    </recommendedName>
</protein>
<dbReference type="Proteomes" id="UP000289152">
    <property type="component" value="Unassembled WGS sequence"/>
</dbReference>